<keyword evidence="2" id="KW-1185">Reference proteome</keyword>
<gene>
    <name evidence="1" type="ORF">AQPE_4226</name>
</gene>
<organism evidence="1 2">
    <name type="scientific">Aquipluma nitroreducens</name>
    <dbReference type="NCBI Taxonomy" id="2010828"/>
    <lineage>
        <taxon>Bacteria</taxon>
        <taxon>Pseudomonadati</taxon>
        <taxon>Bacteroidota</taxon>
        <taxon>Bacteroidia</taxon>
        <taxon>Marinilabiliales</taxon>
        <taxon>Prolixibacteraceae</taxon>
        <taxon>Aquipluma</taxon>
    </lineage>
</organism>
<proteinExistence type="predicted"/>
<dbReference type="Proteomes" id="UP001193389">
    <property type="component" value="Chromosome"/>
</dbReference>
<evidence type="ECO:0000313" key="1">
    <source>
        <dbReference type="EMBL" id="BBE20035.1"/>
    </source>
</evidence>
<dbReference type="EMBL" id="AP018694">
    <property type="protein sequence ID" value="BBE20035.1"/>
    <property type="molecule type" value="Genomic_DNA"/>
</dbReference>
<protein>
    <submittedName>
        <fullName evidence="1">Uncharacterized protein</fullName>
    </submittedName>
</protein>
<dbReference type="AlphaFoldDB" id="A0A5K7SEW5"/>
<evidence type="ECO:0000313" key="2">
    <source>
        <dbReference type="Proteomes" id="UP001193389"/>
    </source>
</evidence>
<name>A0A5K7SEW5_9BACT</name>
<sequence>MVFVGGAVAELYANDPAASDIRPTLDVDCVIGLSTRLEFYRLEENLRARGFANDTSSGAPICRWIYNDIKVDVMPTNENILGFSNKWYVEGIENEIQKILPDGTEIFVFPPEYYVATKLEAHKGRGGEDLRQSHDFEDIIYILDNCPDLLKDIVIANPTVKAYLKIEFKSLLQNKGLVEGIESALPYGSGV</sequence>
<accession>A0A5K7SEW5</accession>
<reference evidence="1" key="1">
    <citation type="journal article" date="2020" name="Int. J. Syst. Evol. Microbiol.">
        <title>Aquipluma nitroreducens gen. nov. sp. nov., a novel facultatively anaerobic bacterium isolated from a freshwater lake.</title>
        <authorList>
            <person name="Watanabe M."/>
            <person name="Kojima H."/>
            <person name="Fukui M."/>
        </authorList>
    </citation>
    <scope>NUCLEOTIDE SEQUENCE</scope>
    <source>
        <strain evidence="1">MeG22</strain>
    </source>
</reference>
<dbReference type="KEGG" id="anf:AQPE_4226"/>